<protein>
    <submittedName>
        <fullName evidence="8">Superfamily II DNA or RNA helicase</fullName>
    </submittedName>
</protein>
<dbReference type="EMBL" id="FSQT01000002">
    <property type="protein sequence ID" value="SIN35536.1"/>
    <property type="molecule type" value="Genomic_DNA"/>
</dbReference>
<dbReference type="PROSITE" id="PS51192">
    <property type="entry name" value="HELICASE_ATP_BIND_1"/>
    <property type="match status" value="1"/>
</dbReference>
<dbReference type="InterPro" id="IPR001650">
    <property type="entry name" value="Helicase_C-like"/>
</dbReference>
<dbReference type="InterPro" id="IPR050615">
    <property type="entry name" value="ATP-dep_DNA_Helicase"/>
</dbReference>
<dbReference type="Proteomes" id="UP000185124">
    <property type="component" value="Unassembled WGS sequence"/>
</dbReference>
<dbReference type="Pfam" id="PF04851">
    <property type="entry name" value="ResIII"/>
    <property type="match status" value="1"/>
</dbReference>
<dbReference type="SMART" id="SM00490">
    <property type="entry name" value="HELICc"/>
    <property type="match status" value="1"/>
</dbReference>
<gene>
    <name evidence="8" type="ORF">SAMN04489832_5822</name>
</gene>
<evidence type="ECO:0000313" key="8">
    <source>
        <dbReference type="EMBL" id="SIN35536.1"/>
    </source>
</evidence>
<evidence type="ECO:0000256" key="1">
    <source>
        <dbReference type="ARBA" id="ARBA00022741"/>
    </source>
</evidence>
<dbReference type="SUPFAM" id="SSF56024">
    <property type="entry name" value="Phospholipase D/nuclease"/>
    <property type="match status" value="1"/>
</dbReference>
<feature type="domain" description="Helicase C-terminal" evidence="7">
    <location>
        <begin position="542"/>
        <end position="708"/>
    </location>
</feature>
<dbReference type="GO" id="GO:0004386">
    <property type="term" value="F:helicase activity"/>
    <property type="evidence" value="ECO:0007669"/>
    <property type="project" value="UniProtKB-KW"/>
</dbReference>
<evidence type="ECO:0000259" key="6">
    <source>
        <dbReference type="PROSITE" id="PS51192"/>
    </source>
</evidence>
<dbReference type="SUPFAM" id="SSF52540">
    <property type="entry name" value="P-loop containing nucleoside triphosphate hydrolases"/>
    <property type="match status" value="1"/>
</dbReference>
<dbReference type="SMART" id="SM00487">
    <property type="entry name" value="DEXDc"/>
    <property type="match status" value="1"/>
</dbReference>
<dbReference type="PROSITE" id="PS51194">
    <property type="entry name" value="HELICASE_CTER"/>
    <property type="match status" value="1"/>
</dbReference>
<dbReference type="Pfam" id="PF00271">
    <property type="entry name" value="Helicase_C"/>
    <property type="match status" value="1"/>
</dbReference>
<dbReference type="Gene3D" id="3.30.870.10">
    <property type="entry name" value="Endonuclease Chain A"/>
    <property type="match status" value="1"/>
</dbReference>
<feature type="domain" description="Helicase ATP-binding" evidence="6">
    <location>
        <begin position="295"/>
        <end position="464"/>
    </location>
</feature>
<dbReference type="PROSITE" id="PS50035">
    <property type="entry name" value="PLD"/>
    <property type="match status" value="1"/>
</dbReference>
<proteinExistence type="predicted"/>
<sequence>MAYVVSGVEGCDHLGIRRARSVGERPARAEPSGEGGAALALRDLGLRPAYRSGRDMLLDDFYVPCLQEAVLYDRAVGYFSSTLYHVVALAFSDFVRRDGRMRLICSPALAPEDFATMKEADEIGRYAQSTIRADLQMLLTRPEAVPATRLLATLIANEIIDVRIAFTDNPSGIFHDKLGIFEDTEGKRVSFVGSANETWRAWGLNHESFEVFCSWKNEPELLRTRDHVDNFRRLWRSQEPGVRISHLDQVTREQLVAIADDDLDHAINAVRSHQLSRRAQPTGRPLMDHQRLVLEDWEAKGHHGIVNFATGAGKTLTAIAGVKRWTSGGGATVILTPGRDLHAQWIREIEMELPDAQILPAGAGSDKADWQRLLPIFSAPGNSAEHRRVVVTTNHTFASDDFQRRLKSGDHLLIVADEMHRAGSPRVLNVLEQTMCGATLGLSATFRRQFDEDGTNRLMDFFGPVLMPVIGLAEALMLGLLVPYDYRLHELRLDDDEIEQYENLTKRIGQMVSQGASVNDASSPLQMLLIRRARILKQARGKVPMAADILQREYQDGDRWLVYCDDVKQMKALTKECLAAGLPALEFYSEMTSGRDEVIRSLGKYGGIVIAIRCLDEGIDIPVTDHALILASSTVEREYIQRRGRVLRQAPGTNKVSAEVHDLMLVDQIGGALTKSEAVRALEFVRLARNSAARERLKVIVSLSQDPVTLPDWIDYEEESD</sequence>
<dbReference type="GO" id="GO:0016787">
    <property type="term" value="F:hydrolase activity"/>
    <property type="evidence" value="ECO:0007669"/>
    <property type="project" value="UniProtKB-KW"/>
</dbReference>
<dbReference type="AlphaFoldDB" id="A0A1N6ANE7"/>
<dbReference type="Gene3D" id="3.40.50.300">
    <property type="entry name" value="P-loop containing nucleotide triphosphate hydrolases"/>
    <property type="match status" value="2"/>
</dbReference>
<keyword evidence="3 8" id="KW-0347">Helicase</keyword>
<dbReference type="PANTHER" id="PTHR11274:SF0">
    <property type="entry name" value="GENERAL TRANSCRIPTION AND DNA REPAIR FACTOR IIH HELICASE SUBUNIT XPB"/>
    <property type="match status" value="1"/>
</dbReference>
<name>A0A1N6ANE7_9ACTN</name>
<dbReference type="PANTHER" id="PTHR11274">
    <property type="entry name" value="RAD25/XP-B DNA REPAIR HELICASE"/>
    <property type="match status" value="1"/>
</dbReference>
<evidence type="ECO:0000256" key="4">
    <source>
        <dbReference type="ARBA" id="ARBA00022840"/>
    </source>
</evidence>
<keyword evidence="9" id="KW-1185">Reference proteome</keyword>
<accession>A0A1N6ANE7</accession>
<evidence type="ECO:0000313" key="9">
    <source>
        <dbReference type="Proteomes" id="UP000185124"/>
    </source>
</evidence>
<keyword evidence="2" id="KW-0378">Hydrolase</keyword>
<dbReference type="InterPro" id="IPR014001">
    <property type="entry name" value="Helicase_ATP-bd"/>
</dbReference>
<evidence type="ECO:0000259" key="7">
    <source>
        <dbReference type="PROSITE" id="PS51194"/>
    </source>
</evidence>
<evidence type="ECO:0000256" key="2">
    <source>
        <dbReference type="ARBA" id="ARBA00022801"/>
    </source>
</evidence>
<dbReference type="InterPro" id="IPR027417">
    <property type="entry name" value="P-loop_NTPase"/>
</dbReference>
<dbReference type="InterPro" id="IPR025202">
    <property type="entry name" value="PLD-like_dom"/>
</dbReference>
<keyword evidence="1" id="KW-0547">Nucleotide-binding</keyword>
<dbReference type="GO" id="GO:0006793">
    <property type="term" value="P:phosphorus metabolic process"/>
    <property type="evidence" value="ECO:0007669"/>
    <property type="project" value="UniProtKB-ARBA"/>
</dbReference>
<dbReference type="InterPro" id="IPR006935">
    <property type="entry name" value="Helicase/UvrB_N"/>
</dbReference>
<dbReference type="CDD" id="cd09179">
    <property type="entry name" value="PLDc_N_DEXD_a"/>
    <property type="match status" value="1"/>
</dbReference>
<dbReference type="Pfam" id="PF13091">
    <property type="entry name" value="PLDc_2"/>
    <property type="match status" value="1"/>
</dbReference>
<organism evidence="8 9">
    <name type="scientific">Micromonospora cremea</name>
    <dbReference type="NCBI Taxonomy" id="709881"/>
    <lineage>
        <taxon>Bacteria</taxon>
        <taxon>Bacillati</taxon>
        <taxon>Actinomycetota</taxon>
        <taxon>Actinomycetes</taxon>
        <taxon>Micromonosporales</taxon>
        <taxon>Micromonosporaceae</taxon>
        <taxon>Micromonospora</taxon>
    </lineage>
</organism>
<keyword evidence="4" id="KW-0067">ATP-binding</keyword>
<dbReference type="STRING" id="709881.SAMN04489832_5822"/>
<evidence type="ECO:0000259" key="5">
    <source>
        <dbReference type="PROSITE" id="PS50035"/>
    </source>
</evidence>
<dbReference type="GO" id="GO:0005524">
    <property type="term" value="F:ATP binding"/>
    <property type="evidence" value="ECO:0007669"/>
    <property type="project" value="UniProtKB-KW"/>
</dbReference>
<evidence type="ECO:0000256" key="3">
    <source>
        <dbReference type="ARBA" id="ARBA00022806"/>
    </source>
</evidence>
<dbReference type="InterPro" id="IPR001736">
    <property type="entry name" value="PLipase_D/transphosphatidylase"/>
</dbReference>
<dbReference type="GO" id="GO:0003677">
    <property type="term" value="F:DNA binding"/>
    <property type="evidence" value="ECO:0007669"/>
    <property type="project" value="InterPro"/>
</dbReference>
<feature type="domain" description="PLD phosphodiesterase" evidence="5">
    <location>
        <begin position="170"/>
        <end position="201"/>
    </location>
</feature>
<reference evidence="9" key="1">
    <citation type="submission" date="2016-12" db="EMBL/GenBank/DDBJ databases">
        <authorList>
            <person name="Varghese N."/>
            <person name="Submissions S."/>
        </authorList>
    </citation>
    <scope>NUCLEOTIDE SEQUENCE [LARGE SCALE GENOMIC DNA]</scope>
    <source>
        <strain evidence="9">DSM 45599</strain>
    </source>
</reference>